<evidence type="ECO:0000256" key="2">
    <source>
        <dbReference type="ARBA" id="ARBA00022763"/>
    </source>
</evidence>
<dbReference type="CDD" id="cd03484">
    <property type="entry name" value="MutL_Trans_hPMS_2_like"/>
    <property type="match status" value="1"/>
</dbReference>
<dbReference type="InterPro" id="IPR042121">
    <property type="entry name" value="MutL_C_regsub"/>
</dbReference>
<protein>
    <recommendedName>
        <fullName evidence="3">DNA mismatch repair protein PMS1</fullName>
    </recommendedName>
</protein>
<dbReference type="EMBL" id="AZHD01000001">
    <property type="protein sequence ID" value="OAA68528.1"/>
    <property type="molecule type" value="Genomic_DNA"/>
</dbReference>
<dbReference type="AlphaFoldDB" id="A0A168ABN1"/>
<dbReference type="InterPro" id="IPR042120">
    <property type="entry name" value="MutL_C_dimsub"/>
</dbReference>
<dbReference type="GO" id="GO:0016887">
    <property type="term" value="F:ATP hydrolysis activity"/>
    <property type="evidence" value="ECO:0007669"/>
    <property type="project" value="InterPro"/>
</dbReference>
<dbReference type="Gene3D" id="3.30.1370.100">
    <property type="entry name" value="MutL, C-terminal domain, regulatory subdomain"/>
    <property type="match status" value="1"/>
</dbReference>
<dbReference type="SUPFAM" id="SSF55874">
    <property type="entry name" value="ATPase domain of HSP90 chaperone/DNA topoisomerase II/histidine kinase"/>
    <property type="match status" value="1"/>
</dbReference>
<dbReference type="Proteomes" id="UP000076874">
    <property type="component" value="Unassembled WGS sequence"/>
</dbReference>
<dbReference type="Gene3D" id="3.30.230.10">
    <property type="match status" value="1"/>
</dbReference>
<keyword evidence="2" id="KW-0227">DNA damage</keyword>
<dbReference type="PANTHER" id="PTHR10073:SF52">
    <property type="entry name" value="MISMATCH REPAIR ENDONUCLEASE PMS2"/>
    <property type="match status" value="1"/>
</dbReference>
<feature type="compositionally biased region" description="Basic and acidic residues" evidence="4">
    <location>
        <begin position="729"/>
        <end position="748"/>
    </location>
</feature>
<dbReference type="SMART" id="SM01340">
    <property type="entry name" value="DNA_mis_repair"/>
    <property type="match status" value="1"/>
</dbReference>
<dbReference type="InterPro" id="IPR020568">
    <property type="entry name" value="Ribosomal_Su5_D2-typ_SF"/>
</dbReference>
<reference evidence="7 8" key="1">
    <citation type="journal article" date="2016" name="Genome Biol. Evol.">
        <title>Divergent and convergent evolution of fungal pathogenicity.</title>
        <authorList>
            <person name="Shang Y."/>
            <person name="Xiao G."/>
            <person name="Zheng P."/>
            <person name="Cen K."/>
            <person name="Zhan S."/>
            <person name="Wang C."/>
        </authorList>
    </citation>
    <scope>NUCLEOTIDE SEQUENCE [LARGE SCALE GENOMIC DNA]</scope>
    <source>
        <strain evidence="7 8">RCEF 264</strain>
    </source>
</reference>
<dbReference type="InterPro" id="IPR002099">
    <property type="entry name" value="MutL/Mlh/PMS"/>
</dbReference>
<dbReference type="Pfam" id="PF01119">
    <property type="entry name" value="DNA_mis_repair"/>
    <property type="match status" value="1"/>
</dbReference>
<sequence>MAAGSATIKAIEATAVHKIQSGQVIVNLCSVAKELVENSLDAGATSIEVRFKNQGLDAVEVQDNGSGIAPQNYASLALKHYTSKLSTYDDLETLQTFGFRGEALSSLCALSHFSVTTCLAADVPKGTRLTFETSGRLGPTSVVAAQVGTTVTVENLFWNLPVRRRELERNIKREWGKVISLLNQYACVQTGVKFTVSQQPSKGKRVVLFATKGNTSTRDNIINVFGAKTMGALIQLDLALALEPTCDATSSKWMASTAAISATKNGGEAGTINRTIRVCGYVSRPAHGQGRQTPDRQMFYVNGRPCKLPQFAQLFGEVYRTYNASQSPFIFADIQLDTHLYDVNVSPDKQTILLHDQGRMLDNLRESLIELFEKQEITVPVSQLTSQKITSFKKLPSKHATGAVPAPSSDIVDNNMAGVAAPITETRSPQCLKLEPDTTAITDATGSAPSEVGVGAADDKVRLPGLIGSFALDRNRTEAKKEAAVVETVSNEHGIDQPAESRDGSAEPVIEEDDRQIHTSSSPPPGRRQQPSVPESVVHSPGFHKRTSHELATVTVGDETVTTHLVLSPAKRQKTATTSGARAAAIGQTSQRKRKTKAPLPSFGGRLTQMFSAAGGSLERDGSALGTENDEIESEESASEEKHQGDEEEEEDDEGEEDDEEEEDDRIKAHEEEGEEEEPEAENNMDLEEEENHNDMSDNQDGHDSSSLRIANNLHPMLEDGDEVESIINDDRKEEKENDQNGDDRSEENRDEEEAEVESNEERGSESQNGFMSSIPDRDLDRRSLLFLKSGGSKKRYGTLTLVQVLRIDEADVQKKALSWQGMGSKSTLPALRESGAGERASDEQLHQPGATDLNDAHAEDKLALTIAKSDFAKMRVVGQFNLGFILAVRQANRARKTMTATATATTNDGTHSSESADHDHDHKDDELFIVDQHASDEKYNFERLQARTVVQSQRLVQPKRLDLTAVEEEIVIEHQAALAANGFSVQVVLDGTAPVGARCRLLTLPLSRETTFDLADLEELIALLGEGAGTGVTAVPRPSKVRKMFAMRACRSSIMVGRALTRQQMAGVLAHMGEMDKPWNCPHGRPTMRHLCSLGAAWDGDRTWHEHSEPDAGPTDWAAFLRKRRKRS</sequence>
<dbReference type="InterPro" id="IPR037198">
    <property type="entry name" value="MutL_C_sf"/>
</dbReference>
<comment type="caution">
    <text evidence="7">The sequence shown here is derived from an EMBL/GenBank/DDBJ whole genome shotgun (WGS) entry which is preliminary data.</text>
</comment>
<evidence type="ECO:0000313" key="8">
    <source>
        <dbReference type="Proteomes" id="UP000076874"/>
    </source>
</evidence>
<feature type="region of interest" description="Disordered" evidence="4">
    <location>
        <begin position="567"/>
        <end position="776"/>
    </location>
</feature>
<feature type="domain" description="DNA mismatch repair protein S5" evidence="6">
    <location>
        <begin position="221"/>
        <end position="373"/>
    </location>
</feature>
<dbReference type="GO" id="GO:0000710">
    <property type="term" value="P:meiotic mismatch repair"/>
    <property type="evidence" value="ECO:0007669"/>
    <property type="project" value="UniProtKB-ARBA"/>
</dbReference>
<dbReference type="CDD" id="cd16926">
    <property type="entry name" value="HATPase_MutL-MLH-PMS-like"/>
    <property type="match status" value="1"/>
</dbReference>
<dbReference type="Gene3D" id="3.30.1540.20">
    <property type="entry name" value="MutL, C-terminal domain, dimerisation subdomain"/>
    <property type="match status" value="1"/>
</dbReference>
<dbReference type="InterPro" id="IPR036890">
    <property type="entry name" value="HATPase_C_sf"/>
</dbReference>
<feature type="region of interest" description="Disordered" evidence="4">
    <location>
        <begin position="835"/>
        <end position="855"/>
    </location>
</feature>
<feature type="compositionally biased region" description="Acidic residues" evidence="4">
    <location>
        <begin position="672"/>
        <end position="692"/>
    </location>
</feature>
<dbReference type="InterPro" id="IPR014762">
    <property type="entry name" value="DNA_mismatch_repair_CS"/>
</dbReference>
<dbReference type="Pfam" id="PF08676">
    <property type="entry name" value="MutL_C"/>
    <property type="match status" value="1"/>
</dbReference>
<evidence type="ECO:0000259" key="5">
    <source>
        <dbReference type="SMART" id="SM00853"/>
    </source>
</evidence>
<gene>
    <name evidence="7" type="ORF">SPI_00723</name>
</gene>
<dbReference type="InterPro" id="IPR014790">
    <property type="entry name" value="MutL_C"/>
</dbReference>
<dbReference type="GO" id="GO:0140664">
    <property type="term" value="F:ATP-dependent DNA damage sensor activity"/>
    <property type="evidence" value="ECO:0007669"/>
    <property type="project" value="InterPro"/>
</dbReference>
<dbReference type="FunFam" id="3.30.1370.100:FF:000001">
    <property type="entry name" value="Mismatch repair endonuclease pms1, putative"/>
    <property type="match status" value="1"/>
</dbReference>
<dbReference type="SUPFAM" id="SSF118116">
    <property type="entry name" value="DNA mismatch repair protein MutL"/>
    <property type="match status" value="1"/>
</dbReference>
<dbReference type="InterPro" id="IPR013507">
    <property type="entry name" value="DNA_mismatch_S5_2-like"/>
</dbReference>
<dbReference type="NCBIfam" id="TIGR00585">
    <property type="entry name" value="mutl"/>
    <property type="match status" value="1"/>
</dbReference>
<dbReference type="Gene3D" id="3.30.565.10">
    <property type="entry name" value="Histidine kinase-like ATPase, C-terminal domain"/>
    <property type="match status" value="1"/>
</dbReference>
<evidence type="ECO:0000259" key="6">
    <source>
        <dbReference type="SMART" id="SM01340"/>
    </source>
</evidence>
<feature type="domain" description="MutL C-terminal dimerisation" evidence="5">
    <location>
        <begin position="877"/>
        <end position="1061"/>
    </location>
</feature>
<dbReference type="PROSITE" id="PS00058">
    <property type="entry name" value="DNA_MISMATCH_REPAIR_1"/>
    <property type="match status" value="1"/>
</dbReference>
<accession>A0A168ABN1</accession>
<feature type="compositionally biased region" description="Basic and acidic residues" evidence="4">
    <location>
        <begin position="693"/>
        <end position="706"/>
    </location>
</feature>
<dbReference type="GO" id="GO:0032389">
    <property type="term" value="C:MutLalpha complex"/>
    <property type="evidence" value="ECO:0007669"/>
    <property type="project" value="TreeGrafter"/>
</dbReference>
<feature type="compositionally biased region" description="Acidic residues" evidence="4">
    <location>
        <begin position="628"/>
        <end position="638"/>
    </location>
</feature>
<feature type="compositionally biased region" description="Acidic residues" evidence="4">
    <location>
        <begin position="749"/>
        <end position="759"/>
    </location>
</feature>
<dbReference type="GO" id="GO:0005524">
    <property type="term" value="F:ATP binding"/>
    <property type="evidence" value="ECO:0007669"/>
    <property type="project" value="InterPro"/>
</dbReference>
<dbReference type="InterPro" id="IPR038973">
    <property type="entry name" value="MutL/Mlh/Pms-like"/>
</dbReference>
<comment type="similarity">
    <text evidence="1">Belongs to the DNA mismatch repair MutL/HexB family.</text>
</comment>
<dbReference type="SUPFAM" id="SSF54211">
    <property type="entry name" value="Ribosomal protein S5 domain 2-like"/>
    <property type="match status" value="1"/>
</dbReference>
<feature type="compositionally biased region" description="Basic and acidic residues" evidence="4">
    <location>
        <begin position="836"/>
        <end position="846"/>
    </location>
</feature>
<dbReference type="SMART" id="SM00853">
    <property type="entry name" value="MutL_C"/>
    <property type="match status" value="1"/>
</dbReference>
<dbReference type="InterPro" id="IPR014721">
    <property type="entry name" value="Ribsml_uS5_D2-typ_fold_subgr"/>
</dbReference>
<evidence type="ECO:0000256" key="1">
    <source>
        <dbReference type="ARBA" id="ARBA00006082"/>
    </source>
</evidence>
<dbReference type="STRING" id="1081102.A0A168ABN1"/>
<proteinExistence type="inferred from homology"/>
<feature type="compositionally biased region" description="Basic and acidic residues" evidence="4">
    <location>
        <begin position="493"/>
        <end position="505"/>
    </location>
</feature>
<dbReference type="PANTHER" id="PTHR10073">
    <property type="entry name" value="DNA MISMATCH REPAIR PROTEIN MLH, PMS, MUTL"/>
    <property type="match status" value="1"/>
</dbReference>
<evidence type="ECO:0000256" key="3">
    <source>
        <dbReference type="ARBA" id="ARBA00070941"/>
    </source>
</evidence>
<keyword evidence="8" id="KW-1185">Reference proteome</keyword>
<dbReference type="FunFam" id="3.30.565.10:FF:000014">
    <property type="entry name" value="Mismatch repair endonuclease pms1, putative"/>
    <property type="match status" value="1"/>
</dbReference>
<organism evidence="7 8">
    <name type="scientific">Niveomyces insectorum RCEF 264</name>
    <dbReference type="NCBI Taxonomy" id="1081102"/>
    <lineage>
        <taxon>Eukaryota</taxon>
        <taxon>Fungi</taxon>
        <taxon>Dikarya</taxon>
        <taxon>Ascomycota</taxon>
        <taxon>Pezizomycotina</taxon>
        <taxon>Sordariomycetes</taxon>
        <taxon>Hypocreomycetidae</taxon>
        <taxon>Hypocreales</taxon>
        <taxon>Cordycipitaceae</taxon>
        <taxon>Niveomyces</taxon>
    </lineage>
</organism>
<feature type="compositionally biased region" description="Acidic residues" evidence="4">
    <location>
        <begin position="646"/>
        <end position="664"/>
    </location>
</feature>
<dbReference type="Pfam" id="PF13589">
    <property type="entry name" value="HATPase_c_3"/>
    <property type="match status" value="1"/>
</dbReference>
<dbReference type="OrthoDB" id="10263226at2759"/>
<evidence type="ECO:0000313" key="7">
    <source>
        <dbReference type="EMBL" id="OAA68528.1"/>
    </source>
</evidence>
<evidence type="ECO:0000256" key="4">
    <source>
        <dbReference type="SAM" id="MobiDB-lite"/>
    </source>
</evidence>
<dbReference type="GO" id="GO:0030983">
    <property type="term" value="F:mismatched DNA binding"/>
    <property type="evidence" value="ECO:0007669"/>
    <property type="project" value="InterPro"/>
</dbReference>
<feature type="region of interest" description="Disordered" evidence="4">
    <location>
        <begin position="487"/>
        <end position="550"/>
    </location>
</feature>
<feature type="region of interest" description="Disordered" evidence="4">
    <location>
        <begin position="900"/>
        <end position="922"/>
    </location>
</feature>
<name>A0A168ABN1_9HYPO</name>